<dbReference type="OrthoDB" id="419711at2759"/>
<dbReference type="EMBL" id="NIVC01000082">
    <property type="protein sequence ID" value="PAA91673.1"/>
    <property type="molecule type" value="Genomic_DNA"/>
</dbReference>
<keyword evidence="2" id="KW-0812">Transmembrane</keyword>
<dbReference type="Proteomes" id="UP000215902">
    <property type="component" value="Unassembled WGS sequence"/>
</dbReference>
<feature type="region of interest" description="Disordered" evidence="1">
    <location>
        <begin position="115"/>
        <end position="140"/>
    </location>
</feature>
<keyword evidence="4" id="KW-1185">Reference proteome</keyword>
<dbReference type="PANTHER" id="PTHR12242:SF1">
    <property type="entry name" value="MYND-TYPE DOMAIN-CONTAINING PROTEIN"/>
    <property type="match status" value="1"/>
</dbReference>
<evidence type="ECO:0000256" key="2">
    <source>
        <dbReference type="SAM" id="Phobius"/>
    </source>
</evidence>
<proteinExistence type="predicted"/>
<protein>
    <submittedName>
        <fullName evidence="3">Uncharacterized protein</fullName>
    </submittedName>
</protein>
<evidence type="ECO:0000256" key="1">
    <source>
        <dbReference type="SAM" id="MobiDB-lite"/>
    </source>
</evidence>
<dbReference type="GO" id="GO:0016020">
    <property type="term" value="C:membrane"/>
    <property type="evidence" value="ECO:0007669"/>
    <property type="project" value="TreeGrafter"/>
</dbReference>
<accession>A0A267H057</accession>
<dbReference type="PANTHER" id="PTHR12242">
    <property type="entry name" value="OS02G0130600 PROTEIN-RELATED"/>
    <property type="match status" value="1"/>
</dbReference>
<gene>
    <name evidence="3" type="ORF">BOX15_Mlig032966g1</name>
</gene>
<evidence type="ECO:0000313" key="3">
    <source>
        <dbReference type="EMBL" id="PAA91673.1"/>
    </source>
</evidence>
<dbReference type="AlphaFoldDB" id="A0A267H057"/>
<keyword evidence="2" id="KW-0472">Membrane</keyword>
<comment type="caution">
    <text evidence="3">The sequence shown here is derived from an EMBL/GenBank/DDBJ whole genome shotgun (WGS) entry which is preliminary data.</text>
</comment>
<evidence type="ECO:0000313" key="4">
    <source>
        <dbReference type="Proteomes" id="UP000215902"/>
    </source>
</evidence>
<reference evidence="3 4" key="1">
    <citation type="submission" date="2017-06" db="EMBL/GenBank/DDBJ databases">
        <title>A platform for efficient transgenesis in Macrostomum lignano, a flatworm model organism for stem cell research.</title>
        <authorList>
            <person name="Berezikov E."/>
        </authorList>
    </citation>
    <scope>NUCLEOTIDE SEQUENCE [LARGE SCALE GENOMIC DNA]</scope>
    <source>
        <strain evidence="3">DV1</strain>
        <tissue evidence="3">Whole organism</tissue>
    </source>
</reference>
<feature type="transmembrane region" description="Helical" evidence="2">
    <location>
        <begin position="315"/>
        <end position="338"/>
    </location>
</feature>
<sequence length="386" mass="43548">MNYIVARCTSPSSDCDLNSTDASISIDHENGRSQTRLMPSFCSRQQLVQELKFTRLRWDLNDINYFLYSQLCSVWTLWLVRLGLTTAYAFTLIYVCVTSASVAIEAEYDEVPNPFEDWTADGESSPADGAGNASLASRGATEAETQQKQQPFIVYLTYWNFLVTCIYLIGSSAIMLIVKLTDGDAYRLNDGPYLVAWDHKMKRRPISSLPVWFAAHCIWLAMHTSYTGSLLVTCIGLWHSLIRPTYARLFMHGCNSFLMLADAFTTGLPFRLAYLIYVELAGWLYLAFSAVYWSFDPFGNVLYPGLLDWNSPSWSVAVACIVSLVCTPTLHCLSWLFAGRWRDWLARRRRLTRQLNDPSRRQCLIAPPAAGETAAAKMTANAEDVC</sequence>
<feature type="transmembrane region" description="Helical" evidence="2">
    <location>
        <begin position="158"/>
        <end position="178"/>
    </location>
</feature>
<keyword evidence="2" id="KW-1133">Transmembrane helix</keyword>
<name>A0A267H057_9PLAT</name>
<organism evidence="3 4">
    <name type="scientific">Macrostomum lignano</name>
    <dbReference type="NCBI Taxonomy" id="282301"/>
    <lineage>
        <taxon>Eukaryota</taxon>
        <taxon>Metazoa</taxon>
        <taxon>Spiralia</taxon>
        <taxon>Lophotrochozoa</taxon>
        <taxon>Platyhelminthes</taxon>
        <taxon>Rhabditophora</taxon>
        <taxon>Macrostomorpha</taxon>
        <taxon>Macrostomida</taxon>
        <taxon>Macrostomidae</taxon>
        <taxon>Macrostomum</taxon>
    </lineage>
</organism>
<feature type="transmembrane region" description="Helical" evidence="2">
    <location>
        <begin position="272"/>
        <end position="295"/>
    </location>
</feature>
<feature type="transmembrane region" description="Helical" evidence="2">
    <location>
        <begin position="209"/>
        <end position="239"/>
    </location>
</feature>